<evidence type="ECO:0000313" key="1">
    <source>
        <dbReference type="EMBL" id="KAI3666790.1"/>
    </source>
</evidence>
<sequence length="151" mass="17335">MKRNHLTCDQSLKNEITNQLFDTWCDELFESALLKLEDGSSLIVKEGNFSLDCKKPFEDRDDEVGFVVLSDSNGLMKCPNCRHFFQLVKCLTKREIDGCLVGKESLGEDVGEGHKSKETDGCYGNKWCRAVDMEREKGDRERRLTVKYRGK</sequence>
<evidence type="ECO:0000313" key="2">
    <source>
        <dbReference type="Proteomes" id="UP001055879"/>
    </source>
</evidence>
<protein>
    <submittedName>
        <fullName evidence="1">Uncharacterized protein</fullName>
    </submittedName>
</protein>
<dbReference type="EMBL" id="CM042063">
    <property type="protein sequence ID" value="KAI3666790.1"/>
    <property type="molecule type" value="Genomic_DNA"/>
</dbReference>
<dbReference type="Proteomes" id="UP001055879">
    <property type="component" value="Linkage Group LG17"/>
</dbReference>
<reference evidence="1 2" key="2">
    <citation type="journal article" date="2022" name="Mol. Ecol. Resour.">
        <title>The genomes of chicory, endive, great burdock and yacon provide insights into Asteraceae paleo-polyploidization history and plant inulin production.</title>
        <authorList>
            <person name="Fan W."/>
            <person name="Wang S."/>
            <person name="Wang H."/>
            <person name="Wang A."/>
            <person name="Jiang F."/>
            <person name="Liu H."/>
            <person name="Zhao H."/>
            <person name="Xu D."/>
            <person name="Zhang Y."/>
        </authorList>
    </citation>
    <scope>NUCLEOTIDE SEQUENCE [LARGE SCALE GENOMIC DNA]</scope>
    <source>
        <strain evidence="2">cv. Niubang</strain>
    </source>
</reference>
<comment type="caution">
    <text evidence="1">The sequence shown here is derived from an EMBL/GenBank/DDBJ whole genome shotgun (WGS) entry which is preliminary data.</text>
</comment>
<name>A0ACB8XGZ1_ARCLA</name>
<reference evidence="2" key="1">
    <citation type="journal article" date="2022" name="Mol. Ecol. Resour.">
        <title>The genomes of chicory, endive, great burdock and yacon provide insights into Asteraceae palaeo-polyploidization history and plant inulin production.</title>
        <authorList>
            <person name="Fan W."/>
            <person name="Wang S."/>
            <person name="Wang H."/>
            <person name="Wang A."/>
            <person name="Jiang F."/>
            <person name="Liu H."/>
            <person name="Zhao H."/>
            <person name="Xu D."/>
            <person name="Zhang Y."/>
        </authorList>
    </citation>
    <scope>NUCLEOTIDE SEQUENCE [LARGE SCALE GENOMIC DNA]</scope>
    <source>
        <strain evidence="2">cv. Niubang</strain>
    </source>
</reference>
<proteinExistence type="predicted"/>
<organism evidence="1 2">
    <name type="scientific">Arctium lappa</name>
    <name type="common">Greater burdock</name>
    <name type="synonym">Lappa major</name>
    <dbReference type="NCBI Taxonomy" id="4217"/>
    <lineage>
        <taxon>Eukaryota</taxon>
        <taxon>Viridiplantae</taxon>
        <taxon>Streptophyta</taxon>
        <taxon>Embryophyta</taxon>
        <taxon>Tracheophyta</taxon>
        <taxon>Spermatophyta</taxon>
        <taxon>Magnoliopsida</taxon>
        <taxon>eudicotyledons</taxon>
        <taxon>Gunneridae</taxon>
        <taxon>Pentapetalae</taxon>
        <taxon>asterids</taxon>
        <taxon>campanulids</taxon>
        <taxon>Asterales</taxon>
        <taxon>Asteraceae</taxon>
        <taxon>Carduoideae</taxon>
        <taxon>Cardueae</taxon>
        <taxon>Arctiinae</taxon>
        <taxon>Arctium</taxon>
    </lineage>
</organism>
<gene>
    <name evidence="1" type="ORF">L6452_41827</name>
</gene>
<accession>A0ACB8XGZ1</accession>
<keyword evidence="2" id="KW-1185">Reference proteome</keyword>